<dbReference type="AlphaFoldDB" id="A0A8B7UYN5"/>
<dbReference type="InterPro" id="IPR036389">
    <property type="entry name" value="RNase_III_sf"/>
</dbReference>
<dbReference type="KEGG" id="ccan:109689916"/>
<evidence type="ECO:0000313" key="2">
    <source>
        <dbReference type="RefSeq" id="XP_020024588.1"/>
    </source>
</evidence>
<dbReference type="RefSeq" id="XP_020024588.1">
    <property type="nucleotide sequence ID" value="XM_020168999.1"/>
</dbReference>
<feature type="domain" description="RNase III" evidence="1">
    <location>
        <begin position="52"/>
        <end position="134"/>
    </location>
</feature>
<sequence length="134" mass="15556">MDLWTPCKPSLEFNLKHDLREVWLNYPLHPLQLQEPNTDRQLIETSPVLQKLTEFEEAIGVIFTHVRLLARAFTLRTVGFNHLTLGHNQRMEFLGDSIMQLVATEYLFIHFPDHHEGHLTVSLCSVILSNKIAE</sequence>
<dbReference type="Pfam" id="PF00636">
    <property type="entry name" value="Ribonuclease_3"/>
    <property type="match status" value="1"/>
</dbReference>
<evidence type="ECO:0000259" key="1">
    <source>
        <dbReference type="PROSITE" id="PS50142"/>
    </source>
</evidence>
<dbReference type="PROSITE" id="PS00517">
    <property type="entry name" value="RNASE_3_1"/>
    <property type="match status" value="1"/>
</dbReference>
<dbReference type="PROSITE" id="PS50142">
    <property type="entry name" value="RNASE_3_2"/>
    <property type="match status" value="1"/>
</dbReference>
<dbReference type="InterPro" id="IPR000999">
    <property type="entry name" value="RNase_III_dom"/>
</dbReference>
<gene>
    <name evidence="2" type="primary">LOC109689916</name>
</gene>
<dbReference type="CDD" id="cd00593">
    <property type="entry name" value="RIBOc"/>
    <property type="match status" value="1"/>
</dbReference>
<dbReference type="GO" id="GO:0004525">
    <property type="term" value="F:ribonuclease III activity"/>
    <property type="evidence" value="ECO:0007669"/>
    <property type="project" value="InterPro"/>
</dbReference>
<dbReference type="Gene3D" id="1.10.1520.10">
    <property type="entry name" value="Ribonuclease III domain"/>
    <property type="match status" value="1"/>
</dbReference>
<dbReference type="GO" id="GO:0006396">
    <property type="term" value="P:RNA processing"/>
    <property type="evidence" value="ECO:0007669"/>
    <property type="project" value="InterPro"/>
</dbReference>
<dbReference type="SUPFAM" id="SSF69065">
    <property type="entry name" value="RNase III domain-like"/>
    <property type="match status" value="1"/>
</dbReference>
<name>A0A8B7UYN5_CASCN</name>
<dbReference type="OrthoDB" id="67027at2759"/>
<proteinExistence type="predicted"/>
<organism evidence="2">
    <name type="scientific">Castor canadensis</name>
    <name type="common">American beaver</name>
    <dbReference type="NCBI Taxonomy" id="51338"/>
    <lineage>
        <taxon>Eukaryota</taxon>
        <taxon>Metazoa</taxon>
        <taxon>Chordata</taxon>
        <taxon>Craniata</taxon>
        <taxon>Vertebrata</taxon>
        <taxon>Euteleostomi</taxon>
        <taxon>Mammalia</taxon>
        <taxon>Eutheria</taxon>
        <taxon>Euarchontoglires</taxon>
        <taxon>Glires</taxon>
        <taxon>Rodentia</taxon>
        <taxon>Castorimorpha</taxon>
        <taxon>Castoridae</taxon>
        <taxon>Castor</taxon>
    </lineage>
</organism>
<accession>A0A8B7UYN5</accession>
<protein>
    <submittedName>
        <fullName evidence="2">Ribonuclease 3-like</fullName>
    </submittedName>
</protein>
<dbReference type="GO" id="GO:0003723">
    <property type="term" value="F:RNA binding"/>
    <property type="evidence" value="ECO:0007669"/>
    <property type="project" value="UniProtKB-ARBA"/>
</dbReference>
<reference evidence="2" key="1">
    <citation type="submission" date="2025-08" db="UniProtKB">
        <authorList>
            <consortium name="RefSeq"/>
        </authorList>
    </citation>
    <scope>IDENTIFICATION</scope>
    <source>
        <tissue evidence="2">Leukocyte</tissue>
    </source>
</reference>